<dbReference type="SMART" id="SM00671">
    <property type="entry name" value="SEL1"/>
    <property type="match status" value="5"/>
</dbReference>
<proteinExistence type="predicted"/>
<keyword evidence="3" id="KW-1185">Reference proteome</keyword>
<dbReference type="InterPro" id="IPR006597">
    <property type="entry name" value="Sel1-like"/>
</dbReference>
<dbReference type="EMBL" id="PYSG01000003">
    <property type="protein sequence ID" value="PTA48829.1"/>
    <property type="molecule type" value="Genomic_DNA"/>
</dbReference>
<name>A0ABX5HRM1_9GAMM</name>
<dbReference type="PANTHER" id="PTHR11102">
    <property type="entry name" value="SEL-1-LIKE PROTEIN"/>
    <property type="match status" value="1"/>
</dbReference>
<evidence type="ECO:0000259" key="1">
    <source>
        <dbReference type="Pfam" id="PF13643"/>
    </source>
</evidence>
<organism evidence="2 3">
    <name type="scientific">Shewanella morhuae</name>
    <dbReference type="NCBI Taxonomy" id="365591"/>
    <lineage>
        <taxon>Bacteria</taxon>
        <taxon>Pseudomonadati</taxon>
        <taxon>Pseudomonadota</taxon>
        <taxon>Gammaproteobacteria</taxon>
        <taxon>Alteromonadales</taxon>
        <taxon>Shewanellaceae</taxon>
        <taxon>Shewanella</taxon>
    </lineage>
</organism>
<dbReference type="InterPro" id="IPR025285">
    <property type="entry name" value="DUF4145"/>
</dbReference>
<gene>
    <name evidence="2" type="ORF">C9I43_17360</name>
</gene>
<reference evidence="2 3" key="1">
    <citation type="submission" date="2018-03" db="EMBL/GenBank/DDBJ databases">
        <authorList>
            <person name="Dailey F.E."/>
        </authorList>
    </citation>
    <scope>NUCLEOTIDE SEQUENCE [LARGE SCALE GENOMIC DNA]</scope>
    <source>
        <strain evidence="2 3">CW7</strain>
    </source>
</reference>
<dbReference type="InterPro" id="IPR011990">
    <property type="entry name" value="TPR-like_helical_dom_sf"/>
</dbReference>
<sequence length="500" mass="55140">MGMKAVIKDSEFIQDFSASLSDDYLKAKSYVQDVPTQSLLHIRSFTHKLAELLGQDKQVAFASPNLYDRIEQLNQQRVIDVKTTRALHRLRADGNRGAHPEKYHLTQEQLLALAQKSIKDALALVEHLYPKVKGYAASQYCYEASDAMTAKDLCYRAIMENDAHAQYLVGISFKTKALMLKEQESLKEQKLLKEQTLVIAAGPASSADVSAISQANSASHLSATDCFSRAAYWFSLAAPRNMEALHEHGVALIHGYQGKPEVAEGEKAIATAAEAGIVNAMALLGYFYLVGSESFQPDSQLAQHYLQRAADGEQTEAMANLGVLHYQQKNLTQAHYFISKAAQAGYPHAQYHLALMLANGDGCMRDVIASEHWMAEAAEQGQLEAMLMRAQHMLNDDNAFGNDLTQAEDYLRQVIKYSYSVAAMIELSMALADGMLGRIDVVGAAALLKLAQQNANKKEADIIEPLWQSLALQIENVLKVTQDPAEIHSLKHAQTLLSQT</sequence>
<dbReference type="Pfam" id="PF08238">
    <property type="entry name" value="Sel1"/>
    <property type="match status" value="4"/>
</dbReference>
<dbReference type="Proteomes" id="UP000240506">
    <property type="component" value="Unassembled WGS sequence"/>
</dbReference>
<dbReference type="SUPFAM" id="SSF81901">
    <property type="entry name" value="HCP-like"/>
    <property type="match status" value="1"/>
</dbReference>
<reference evidence="2 3" key="2">
    <citation type="submission" date="2018-04" db="EMBL/GenBank/DDBJ databases">
        <title>Genomic sequence of a freshwater isolate of Shewanella morhuae.</title>
        <authorList>
            <person name="Castillo D.E."/>
            <person name="Gram L."/>
        </authorList>
    </citation>
    <scope>NUCLEOTIDE SEQUENCE [LARGE SCALE GENOMIC DNA]</scope>
    <source>
        <strain evidence="2 3">CW7</strain>
    </source>
</reference>
<evidence type="ECO:0000313" key="3">
    <source>
        <dbReference type="Proteomes" id="UP000240506"/>
    </source>
</evidence>
<evidence type="ECO:0000313" key="2">
    <source>
        <dbReference type="EMBL" id="PTA48829.1"/>
    </source>
</evidence>
<dbReference type="RefSeq" id="WP_107884818.1">
    <property type="nucleotide sequence ID" value="NZ_PYSG01000003.1"/>
</dbReference>
<dbReference type="Gene3D" id="1.25.40.10">
    <property type="entry name" value="Tetratricopeptide repeat domain"/>
    <property type="match status" value="1"/>
</dbReference>
<dbReference type="Pfam" id="PF13643">
    <property type="entry name" value="DUF4145"/>
    <property type="match status" value="1"/>
</dbReference>
<accession>A0ABX5HRM1</accession>
<dbReference type="InterPro" id="IPR050767">
    <property type="entry name" value="Sel1_AlgK"/>
</dbReference>
<protein>
    <recommendedName>
        <fullName evidence="1">DUF4145 domain-containing protein</fullName>
    </recommendedName>
</protein>
<dbReference type="PANTHER" id="PTHR11102:SF160">
    <property type="entry name" value="ERAD-ASSOCIATED E3 UBIQUITIN-PROTEIN LIGASE COMPONENT HRD3"/>
    <property type="match status" value="1"/>
</dbReference>
<feature type="domain" description="DUF4145" evidence="1">
    <location>
        <begin position="27"/>
        <end position="113"/>
    </location>
</feature>
<comment type="caution">
    <text evidence="2">The sequence shown here is derived from an EMBL/GenBank/DDBJ whole genome shotgun (WGS) entry which is preliminary data.</text>
</comment>